<dbReference type="CDD" id="cd10170">
    <property type="entry name" value="ASKHA_NBD_HSP70"/>
    <property type="match status" value="1"/>
</dbReference>
<evidence type="ECO:0000313" key="1">
    <source>
        <dbReference type="EMBL" id="EHA47156.1"/>
    </source>
</evidence>
<protein>
    <recommendedName>
        <fullName evidence="3">Hsp70-like protein</fullName>
    </recommendedName>
</protein>
<dbReference type="InterPro" id="IPR043129">
    <property type="entry name" value="ATPase_NBD"/>
</dbReference>
<dbReference type="RefSeq" id="XP_003719523.1">
    <property type="nucleotide sequence ID" value="XM_003719475.1"/>
</dbReference>
<dbReference type="KEGG" id="mgr:MGG_12198"/>
<reference key="2">
    <citation type="submission" date="2011-05" db="EMBL/GenBank/DDBJ databases">
        <title>The Genome Sequence of Magnaporthe oryzae 70-15.</title>
        <authorList>
            <consortium name="The Broad Institute Genome Sequencing Platform"/>
            <person name="Ma L.-J."/>
            <person name="Dead R."/>
            <person name="Young S.K."/>
            <person name="Zeng Q."/>
            <person name="Gargeya S."/>
            <person name="Fitzgerald M."/>
            <person name="Haas B."/>
            <person name="Abouelleil A."/>
            <person name="Alvarado L."/>
            <person name="Arachchi H.M."/>
            <person name="Berlin A."/>
            <person name="Brown A."/>
            <person name="Chapman S.B."/>
            <person name="Chen Z."/>
            <person name="Dunbar C."/>
            <person name="Freedman E."/>
            <person name="Gearin G."/>
            <person name="Gellesch M."/>
            <person name="Goldberg J."/>
            <person name="Griggs A."/>
            <person name="Gujja S."/>
            <person name="Heiman D."/>
            <person name="Howarth C."/>
            <person name="Larson L."/>
            <person name="Lui A."/>
            <person name="MacDonald P.J.P."/>
            <person name="Mehta T."/>
            <person name="Montmayeur A."/>
            <person name="Murphy C."/>
            <person name="Neiman D."/>
            <person name="Pearson M."/>
            <person name="Priest M."/>
            <person name="Roberts A."/>
            <person name="Saif S."/>
            <person name="Shea T."/>
            <person name="Shenoy N."/>
            <person name="Sisk P."/>
            <person name="Stolte C."/>
            <person name="Sykes S."/>
            <person name="Yandava C."/>
            <person name="Wortman J."/>
            <person name="Nusbaum C."/>
            <person name="Birren B."/>
        </authorList>
    </citation>
    <scope>NUCLEOTIDE SEQUENCE</scope>
    <source>
        <strain>70-15</strain>
    </source>
</reference>
<dbReference type="HOGENOM" id="CLU_009958_6_1_1"/>
<keyword evidence="2" id="KW-1185">Reference proteome</keyword>
<dbReference type="PANTHER" id="PTHR14187">
    <property type="entry name" value="ALPHA KINASE/ELONGATION FACTOR 2 KINASE"/>
    <property type="match status" value="1"/>
</dbReference>
<reference evidence="1 2" key="1">
    <citation type="journal article" date="2005" name="Nature">
        <title>The genome sequence of the rice blast fungus Magnaporthe grisea.</title>
        <authorList>
            <person name="Dean R.A."/>
            <person name="Talbot N.J."/>
            <person name="Ebbole D.J."/>
            <person name="Farman M.L."/>
            <person name="Mitchell T.K."/>
            <person name="Orbach M.J."/>
            <person name="Thon M."/>
            <person name="Kulkarni R."/>
            <person name="Xu J.R."/>
            <person name="Pan H."/>
            <person name="Read N.D."/>
            <person name="Lee Y.H."/>
            <person name="Carbone I."/>
            <person name="Brown D."/>
            <person name="Oh Y.Y."/>
            <person name="Donofrio N."/>
            <person name="Jeong J.S."/>
            <person name="Soanes D.M."/>
            <person name="Djonovic S."/>
            <person name="Kolomiets E."/>
            <person name="Rehmeyer C."/>
            <person name="Li W."/>
            <person name="Harding M."/>
            <person name="Kim S."/>
            <person name="Lebrun M.H."/>
            <person name="Bohnert H."/>
            <person name="Coughlan S."/>
            <person name="Butler J."/>
            <person name="Calvo S."/>
            <person name="Ma L.J."/>
            <person name="Nicol R."/>
            <person name="Purcell S."/>
            <person name="Nusbaum C."/>
            <person name="Galagan J.E."/>
            <person name="Birren B.W."/>
        </authorList>
    </citation>
    <scope>NUCLEOTIDE SEQUENCE [LARGE SCALE GENOMIC DNA]</scope>
    <source>
        <strain evidence="2">70-15 / ATCC MYA-4617 / FGSC 8958</strain>
    </source>
</reference>
<dbReference type="EMBL" id="CM001236">
    <property type="protein sequence ID" value="EHA47156.1"/>
    <property type="molecule type" value="Genomic_DNA"/>
</dbReference>
<proteinExistence type="predicted"/>
<accession>G4NGK0</accession>
<dbReference type="InParanoid" id="G4NGK0"/>
<dbReference type="SUPFAM" id="SSF53067">
    <property type="entry name" value="Actin-like ATPase domain"/>
    <property type="match status" value="2"/>
</dbReference>
<dbReference type="VEuPathDB" id="FungiDB:MGG_12198"/>
<dbReference type="GeneID" id="2677591"/>
<evidence type="ECO:0000313" key="2">
    <source>
        <dbReference type="Proteomes" id="UP000009058"/>
    </source>
</evidence>
<dbReference type="Proteomes" id="UP000009058">
    <property type="component" value="Chromosome 6"/>
</dbReference>
<evidence type="ECO:0008006" key="3">
    <source>
        <dbReference type="Google" id="ProtNLM"/>
    </source>
</evidence>
<dbReference type="PANTHER" id="PTHR14187:SF5">
    <property type="entry name" value="HEAT SHOCK 70 KDA PROTEIN 12A"/>
    <property type="match status" value="1"/>
</dbReference>
<dbReference type="OMA" id="LCTINCS"/>
<name>G4NGK0_PYRO7</name>
<sequence length="524" mass="59079">MSSFLIPSRPRSPSSDVSNDEFLVLDEQGGLVIVGIDFGTTFSGVAWATTDELQKDPNDINLIMNWPGTGREESKCPTELSYGDDGKIHWGFDVPPNASSVSWFKLLLLREEDMNDNMDVSEYLVSAREFLSRTNKTAIDAYKIDQVDPISMKEAVEGKGKLLPFKVNIFSRLTSLGALCGGIFIDQAFIELCKARLGSSWSSLNKSSLRYIVRDDWECGIKPQFRMSGLEKDFTVRFPSEISVGVDTGKAFNRIKAGRIFFHGREIQPAFDNQFRCIMELLDDQYEAVRRSDPAARISIILVGGLGSSPYLYDYVKLHYKAKRVEILQAAGNKPRSAICRGAVLKGFLQDSRPDQDNSPVKVTSTISRSSIGMEIFRPFDENKHLEEDKFWCDKELRYNATNLMDWFLHKGSSVPDCAAVRAAFYRVHDFGTTVPLTMKLLLYDCEEPVAPMRKTDAVKSMCTITFDSKIEKDEYSQHTNRLGKKYKQLDFEVEMVPQGASVEFGVYIGGRKLGARSVNVRFQ</sequence>
<dbReference type="Gene3D" id="3.30.420.40">
    <property type="match status" value="1"/>
</dbReference>
<organism evidence="1 2">
    <name type="scientific">Pyricularia oryzae (strain 70-15 / ATCC MYA-4617 / FGSC 8958)</name>
    <name type="common">Rice blast fungus</name>
    <name type="synonym">Magnaporthe oryzae</name>
    <dbReference type="NCBI Taxonomy" id="242507"/>
    <lineage>
        <taxon>Eukaryota</taxon>
        <taxon>Fungi</taxon>
        <taxon>Dikarya</taxon>
        <taxon>Ascomycota</taxon>
        <taxon>Pezizomycotina</taxon>
        <taxon>Sordariomycetes</taxon>
        <taxon>Sordariomycetidae</taxon>
        <taxon>Magnaporthales</taxon>
        <taxon>Pyriculariaceae</taxon>
        <taxon>Pyricularia</taxon>
    </lineage>
</organism>
<gene>
    <name evidence="1" type="ORF">MGG_12198</name>
</gene>
<dbReference type="OrthoDB" id="2963168at2759"/>
<dbReference type="eggNOG" id="KOG0101">
    <property type="taxonomic scope" value="Eukaryota"/>
</dbReference>
<dbReference type="STRING" id="242507.G4NGK0"/>
<dbReference type="AlphaFoldDB" id="G4NGK0"/>